<comment type="caution">
    <text evidence="10">The sequence shown here is derived from an EMBL/GenBank/DDBJ whole genome shotgun (WGS) entry which is preliminary data.</text>
</comment>
<evidence type="ECO:0000256" key="7">
    <source>
        <dbReference type="PROSITE-ProRule" id="PRU00546"/>
    </source>
</evidence>
<feature type="domain" description="CR-type" evidence="9">
    <location>
        <begin position="156"/>
        <end position="238"/>
    </location>
</feature>
<dbReference type="InterPro" id="IPR001623">
    <property type="entry name" value="DnaJ_domain"/>
</dbReference>
<dbReference type="GO" id="GO:0031072">
    <property type="term" value="F:heat shock protein binding"/>
    <property type="evidence" value="ECO:0007669"/>
    <property type="project" value="InterPro"/>
</dbReference>
<evidence type="ECO:0000313" key="11">
    <source>
        <dbReference type="Proteomes" id="UP000230553"/>
    </source>
</evidence>
<feature type="repeat" description="CXXCXGXG motif" evidence="6">
    <location>
        <begin position="212"/>
        <end position="219"/>
    </location>
</feature>
<dbReference type="Proteomes" id="UP000230553">
    <property type="component" value="Unassembled WGS sequence"/>
</dbReference>
<dbReference type="PANTHER" id="PTHR43096">
    <property type="entry name" value="DNAJ HOMOLOG 1, MITOCHONDRIAL-RELATED"/>
    <property type="match status" value="1"/>
</dbReference>
<dbReference type="InterPro" id="IPR036869">
    <property type="entry name" value="J_dom_sf"/>
</dbReference>
<dbReference type="PANTHER" id="PTHR43096:SF52">
    <property type="entry name" value="DNAJ HOMOLOG 1, MITOCHONDRIAL-RELATED"/>
    <property type="match status" value="1"/>
</dbReference>
<evidence type="ECO:0000256" key="4">
    <source>
        <dbReference type="ARBA" id="ARBA00022833"/>
    </source>
</evidence>
<comment type="subunit">
    <text evidence="6">Homodimer.</text>
</comment>
<evidence type="ECO:0000256" key="6">
    <source>
        <dbReference type="HAMAP-Rule" id="MF_01152"/>
    </source>
</evidence>
<accession>A0A2M7TGY4</accession>
<feature type="domain" description="J" evidence="8">
    <location>
        <begin position="2"/>
        <end position="63"/>
    </location>
</feature>
<dbReference type="GO" id="GO:0008270">
    <property type="term" value="F:zinc ion binding"/>
    <property type="evidence" value="ECO:0007669"/>
    <property type="project" value="UniProtKB-UniRule"/>
</dbReference>
<dbReference type="Pfam" id="PF01556">
    <property type="entry name" value="DnaJ_C"/>
    <property type="match status" value="1"/>
</dbReference>
<dbReference type="InterPro" id="IPR012724">
    <property type="entry name" value="DnaJ"/>
</dbReference>
<dbReference type="CDD" id="cd10747">
    <property type="entry name" value="DnaJ_C"/>
    <property type="match status" value="1"/>
</dbReference>
<evidence type="ECO:0000256" key="1">
    <source>
        <dbReference type="ARBA" id="ARBA00022723"/>
    </source>
</evidence>
<keyword evidence="4 6" id="KW-0862">Zinc</keyword>
<comment type="subcellular location">
    <subcellularLocation>
        <location evidence="6">Cytoplasm</location>
    </subcellularLocation>
</comment>
<feature type="binding site" evidence="6">
    <location>
        <position position="229"/>
    </location>
    <ligand>
        <name>Zn(2+)</name>
        <dbReference type="ChEBI" id="CHEBI:29105"/>
        <label>1</label>
    </ligand>
</feature>
<evidence type="ECO:0000256" key="3">
    <source>
        <dbReference type="ARBA" id="ARBA00022771"/>
    </source>
</evidence>
<dbReference type="SUPFAM" id="SSF57938">
    <property type="entry name" value="DnaJ/Hsp40 cysteine-rich domain"/>
    <property type="match status" value="1"/>
</dbReference>
<feature type="binding site" evidence="6">
    <location>
        <position position="186"/>
    </location>
    <ligand>
        <name>Zn(2+)</name>
        <dbReference type="ChEBI" id="CHEBI:29105"/>
        <label>2</label>
    </ligand>
</feature>
<gene>
    <name evidence="6" type="primary">dnaJ</name>
    <name evidence="10" type="ORF">COY31_01275</name>
</gene>
<feature type="repeat" description="CXXCXGXG motif" evidence="6">
    <location>
        <begin position="169"/>
        <end position="176"/>
    </location>
</feature>
<dbReference type="Gene3D" id="2.10.230.10">
    <property type="entry name" value="Heat shock protein DnaJ, cysteine-rich domain"/>
    <property type="match status" value="1"/>
</dbReference>
<keyword evidence="2 6" id="KW-0677">Repeat</keyword>
<dbReference type="FunFam" id="2.10.230.10:FF:000001">
    <property type="entry name" value="DnaJ subfamily A member 2"/>
    <property type="match status" value="1"/>
</dbReference>
<comment type="similarity">
    <text evidence="6">Belongs to the DnaJ family.</text>
</comment>
<evidence type="ECO:0000256" key="2">
    <source>
        <dbReference type="ARBA" id="ARBA00022737"/>
    </source>
</evidence>
<feature type="binding site" evidence="6">
    <location>
        <position position="189"/>
    </location>
    <ligand>
        <name>Zn(2+)</name>
        <dbReference type="ChEBI" id="CHEBI:29105"/>
        <label>2</label>
    </ligand>
</feature>
<dbReference type="GO" id="GO:0051082">
    <property type="term" value="F:unfolded protein binding"/>
    <property type="evidence" value="ECO:0007669"/>
    <property type="project" value="UniProtKB-UniRule"/>
</dbReference>
<dbReference type="InterPro" id="IPR002939">
    <property type="entry name" value="DnaJ_C"/>
</dbReference>
<feature type="repeat" description="CXXCXGXG motif" evidence="6">
    <location>
        <begin position="226"/>
        <end position="233"/>
    </location>
</feature>
<comment type="cofactor">
    <cofactor evidence="6">
        <name>Zn(2+)</name>
        <dbReference type="ChEBI" id="CHEBI:29105"/>
    </cofactor>
    <text evidence="6">Binds 2 Zn(2+) ions per monomer.</text>
</comment>
<dbReference type="SUPFAM" id="SSF46565">
    <property type="entry name" value="Chaperone J-domain"/>
    <property type="match status" value="1"/>
</dbReference>
<comment type="domain">
    <text evidence="6">The J domain is necessary and sufficient to stimulate DnaK ATPase activity. Zinc center 1 plays an important role in the autonomous, DnaK-independent chaperone activity of DnaJ. Zinc center 2 is essential for interaction with DnaK and for DnaJ activity.</text>
</comment>
<feature type="binding site" evidence="6">
    <location>
        <position position="169"/>
    </location>
    <ligand>
        <name>Zn(2+)</name>
        <dbReference type="ChEBI" id="CHEBI:29105"/>
        <label>1</label>
    </ligand>
</feature>
<dbReference type="InterPro" id="IPR036410">
    <property type="entry name" value="HSP_DnaJ_Cys-rich_dom_sf"/>
</dbReference>
<dbReference type="CDD" id="cd10719">
    <property type="entry name" value="DnaJ_zf"/>
    <property type="match status" value="1"/>
</dbReference>
<keyword evidence="1 6" id="KW-0479">Metal-binding</keyword>
<dbReference type="SUPFAM" id="SSF49493">
    <property type="entry name" value="HSP40/DnaJ peptide-binding domain"/>
    <property type="match status" value="2"/>
</dbReference>
<dbReference type="CDD" id="cd06257">
    <property type="entry name" value="DnaJ"/>
    <property type="match status" value="1"/>
</dbReference>
<keyword evidence="6" id="KW-0346">Stress response</keyword>
<feature type="repeat" description="CXXCXGXG motif" evidence="6">
    <location>
        <begin position="186"/>
        <end position="193"/>
    </location>
</feature>
<dbReference type="Gene3D" id="2.60.260.20">
    <property type="entry name" value="Urease metallochaperone UreE, N-terminal domain"/>
    <property type="match status" value="2"/>
</dbReference>
<feature type="binding site" evidence="6">
    <location>
        <position position="172"/>
    </location>
    <ligand>
        <name>Zn(2+)</name>
        <dbReference type="ChEBI" id="CHEBI:29105"/>
        <label>1</label>
    </ligand>
</feature>
<keyword evidence="6" id="KW-0963">Cytoplasm</keyword>
<dbReference type="PROSITE" id="PS51188">
    <property type="entry name" value="ZF_CR"/>
    <property type="match status" value="1"/>
</dbReference>
<organism evidence="10 11">
    <name type="scientific">Candidatus Wolfebacteria bacterium CG_4_10_14_0_2_um_filter_39_18</name>
    <dbReference type="NCBI Taxonomy" id="1975061"/>
    <lineage>
        <taxon>Bacteria</taxon>
        <taxon>Candidatus Wolfeibacteriota</taxon>
    </lineage>
</organism>
<dbReference type="PRINTS" id="PR00625">
    <property type="entry name" value="JDOMAIN"/>
</dbReference>
<protein>
    <recommendedName>
        <fullName evidence="6">Chaperone protein DnaJ</fullName>
    </recommendedName>
</protein>
<dbReference type="GO" id="GO:0006260">
    <property type="term" value="P:DNA replication"/>
    <property type="evidence" value="ECO:0007669"/>
    <property type="project" value="UniProtKB-KW"/>
</dbReference>
<dbReference type="InterPro" id="IPR008971">
    <property type="entry name" value="HSP40/DnaJ_pept-bd"/>
</dbReference>
<keyword evidence="6" id="KW-0235">DNA replication</keyword>
<dbReference type="GO" id="GO:0042026">
    <property type="term" value="P:protein refolding"/>
    <property type="evidence" value="ECO:0007669"/>
    <property type="project" value="TreeGrafter"/>
</dbReference>
<dbReference type="HAMAP" id="MF_01152">
    <property type="entry name" value="DnaJ"/>
    <property type="match status" value="1"/>
</dbReference>
<proteinExistence type="inferred from homology"/>
<feature type="binding site" evidence="6">
    <location>
        <position position="212"/>
    </location>
    <ligand>
        <name>Zn(2+)</name>
        <dbReference type="ChEBI" id="CHEBI:29105"/>
        <label>2</label>
    </ligand>
</feature>
<evidence type="ECO:0000259" key="9">
    <source>
        <dbReference type="PROSITE" id="PS51188"/>
    </source>
</evidence>
<dbReference type="PROSITE" id="PS50076">
    <property type="entry name" value="DNAJ_2"/>
    <property type="match status" value="1"/>
</dbReference>
<dbReference type="Gene3D" id="1.10.287.110">
    <property type="entry name" value="DnaJ domain"/>
    <property type="match status" value="1"/>
</dbReference>
<dbReference type="SMART" id="SM00271">
    <property type="entry name" value="DnaJ"/>
    <property type="match status" value="1"/>
</dbReference>
<evidence type="ECO:0000313" key="10">
    <source>
        <dbReference type="EMBL" id="PIZ44995.1"/>
    </source>
</evidence>
<dbReference type="GO" id="GO:0005737">
    <property type="term" value="C:cytoplasm"/>
    <property type="evidence" value="ECO:0007669"/>
    <property type="project" value="UniProtKB-SubCell"/>
</dbReference>
<dbReference type="Pfam" id="PF00226">
    <property type="entry name" value="DnaJ"/>
    <property type="match status" value="1"/>
</dbReference>
<dbReference type="AlphaFoldDB" id="A0A2M7TGY4"/>
<dbReference type="GO" id="GO:0005524">
    <property type="term" value="F:ATP binding"/>
    <property type="evidence" value="ECO:0007669"/>
    <property type="project" value="InterPro"/>
</dbReference>
<comment type="function">
    <text evidence="6">Participates actively in the response to hyperosmotic and heat shock by preventing the aggregation of stress-denatured proteins and by disaggregating proteins, also in an autonomous, DnaK-independent fashion. Unfolded proteins bind initially to DnaJ; upon interaction with the DnaJ-bound protein, DnaK hydrolyzes its bound ATP, resulting in the formation of a stable complex. GrpE releases ADP from DnaK; ATP binding to DnaK triggers the release of the substrate protein, thus completing the reaction cycle. Several rounds of ATP-dependent interactions between DnaJ, DnaK and GrpE are required for fully efficient folding. Also involved, together with DnaK and GrpE, in the DNA replication of plasmids through activation of initiation proteins.</text>
</comment>
<keyword evidence="3 6" id="KW-0863">Zinc-finger</keyword>
<dbReference type="InterPro" id="IPR001305">
    <property type="entry name" value="HSP_DnaJ_Cys-rich_dom"/>
</dbReference>
<feature type="binding site" evidence="6">
    <location>
        <position position="226"/>
    </location>
    <ligand>
        <name>Zn(2+)</name>
        <dbReference type="ChEBI" id="CHEBI:29105"/>
        <label>1</label>
    </ligand>
</feature>
<dbReference type="Pfam" id="PF00684">
    <property type="entry name" value="DnaJ_CXXCXGXG"/>
    <property type="match status" value="1"/>
</dbReference>
<evidence type="ECO:0000259" key="8">
    <source>
        <dbReference type="PROSITE" id="PS50076"/>
    </source>
</evidence>
<keyword evidence="5 6" id="KW-0143">Chaperone</keyword>
<dbReference type="GO" id="GO:0009408">
    <property type="term" value="P:response to heat"/>
    <property type="evidence" value="ECO:0007669"/>
    <property type="project" value="InterPro"/>
</dbReference>
<dbReference type="EMBL" id="PFNM01000026">
    <property type="protein sequence ID" value="PIZ44995.1"/>
    <property type="molecule type" value="Genomic_DNA"/>
</dbReference>
<name>A0A2M7TGY4_9BACT</name>
<feature type="binding site" evidence="6">
    <location>
        <position position="215"/>
    </location>
    <ligand>
        <name>Zn(2+)</name>
        <dbReference type="ChEBI" id="CHEBI:29105"/>
        <label>2</label>
    </ligand>
</feature>
<reference evidence="11" key="1">
    <citation type="submission" date="2017-09" db="EMBL/GenBank/DDBJ databases">
        <title>Depth-based differentiation of microbial function through sediment-hosted aquifers and enrichment of novel symbionts in the deep terrestrial subsurface.</title>
        <authorList>
            <person name="Probst A.J."/>
            <person name="Ladd B."/>
            <person name="Jarett J.K."/>
            <person name="Geller-Mcgrath D.E."/>
            <person name="Sieber C.M.K."/>
            <person name="Emerson J.B."/>
            <person name="Anantharaman K."/>
            <person name="Thomas B.C."/>
            <person name="Malmstrom R."/>
            <person name="Stieglmeier M."/>
            <person name="Klingl A."/>
            <person name="Woyke T."/>
            <person name="Ryan C.M."/>
            <person name="Banfield J.F."/>
        </authorList>
    </citation>
    <scope>NUCLEOTIDE SEQUENCE [LARGE SCALE GENOMIC DNA]</scope>
</reference>
<sequence>MDYYKILGINKDASEEEVKKAFRKLAHKYHPDKGGDEKKFKEINEAYQILSSKEKRAQYDRFGRVFSGGQQAGGGPFGFDFSQGGGPFGFSAQGGPASGWDFGNAGFNFSGDFGDLSDVFDAFFEGMGVKQKRRSYHGGADVQIAQEIDLEEAYRGVEKKIRYSVSVKCEKCEGLGHDSKAGFDKCETCAGRGEIKEIRKSFFGDIMQVKACPKCFGTGQIPKKVCDVCRGAGKVRGEKNLTIEIRPGIADGQIIKIQGAGEAGERSAKEGDLYLIIKIKPHPIFKRQGDDLIIKKDFRMVDLMLGKKIDIPTISGNPEGKQSSYGAGKLKIEIPADFDLKDNLKIRGEGMPRFGATPFGGQGFGRGDLIVELKVKTPKKISPKAKKILEDLEKEID</sequence>
<feature type="zinc finger region" description="CR-type" evidence="7">
    <location>
        <begin position="156"/>
        <end position="238"/>
    </location>
</feature>
<evidence type="ECO:0000256" key="5">
    <source>
        <dbReference type="ARBA" id="ARBA00023186"/>
    </source>
</evidence>